<sequence length="1017" mass="114363">MHDTILAHGKAPFAGASRLEPFALKDAPALIEAVFPAQKVSFEAQRERKAGAGQTLTALGSYWKGRKPLILVRAIVLGSLLPQTDDPEKDLEVFEQLMAFDEGGLARREPKINPADIAQRVALEEPWNYFIASLKGNSQDKQKIADAQFPLDLDLYPGLNIRWRRDIDEVDKLDLLARALATWPTYEERAALCKRPEEMDQAVLYAPIWPAVNAHLGHLGIEAHSHQELVEQLGILRYGHRPRVGDTFCGGGSIPFEAARLGCDVYASDLNPIACMLTWGALNIIGAPAERRAEIERAQREVAEAVDREITALGIEHDSQGNRAKAYLYCLETRCPETGWMVPMAPSWVISKTRNVIAQLIPDNVNQRFDIEVQSGVSAAAMKAAERGTMHEGNLVYELDGKTHRMPIKTLRGDYSDADGDVANLLRRWEQEDFKPHAGDIFQERLYAIQWITKETLDSSRRETFFASVSAGDLERERKVDAIVERNLAEWQERGLVPDMELEPGGPPRYQGKSLITNLGWRYWHQLFNPRKLILGAILRKYGTSPANLVFLARTLNRSSKLCMWEGPSGYESTSHVFTNQALNALNNWGVRGWVFLEDLYLCETLQWDVSQRYLIKQCPSNVVDFDADFWITDPPYADAVMYHEITDFFIAWLRKNPPPPFDQWTWDSRRDLAIKGSGDDFRRGMVEAYKAMTHHMPDNGMQCVMFTHQDSGVWSDMVSIFWASGLQVVGAWYIATETTSELKKGGFVQGTVILMLRKRPFGDRPGFKQRILPEVKREVDAQIKQMMHLNTETQTKMGAPVFNDSDLQMAGYAAALKVLTGYTSIGGEDVTAFALRPRRKGETTVVDEIVEQAAETANGLLVPEGLERETWAAIGGMQRFYLRMLDMETTGAAKLDNYQNFAKAFRVADYAAVMASIKPNAARLKSITEFKPRDLTDRTELGPTPLGALIVAIQEFLAEKDPAVVMANLRDALVDYLDKRPILMDMADFIAAKARGAEIRRAAEAIASRIRHQRLQ</sequence>
<dbReference type="RefSeq" id="WP_100923335.1">
    <property type="nucleotide sequence ID" value="NZ_CP020372.1"/>
</dbReference>
<keyword evidence="3" id="KW-1185">Reference proteome</keyword>
<dbReference type="GO" id="GO:0032259">
    <property type="term" value="P:methylation"/>
    <property type="evidence" value="ECO:0007669"/>
    <property type="project" value="UniProtKB-KW"/>
</dbReference>
<dbReference type="REBASE" id="226566">
    <property type="entry name" value="M.Tsy16TORF32525P"/>
</dbReference>
<protein>
    <submittedName>
        <fullName evidence="2">DNA methylase</fullName>
    </submittedName>
</protein>
<dbReference type="InterPro" id="IPR009537">
    <property type="entry name" value="DUF1156"/>
</dbReference>
<dbReference type="GO" id="GO:0008168">
    <property type="term" value="F:methyltransferase activity"/>
    <property type="evidence" value="ECO:0007669"/>
    <property type="project" value="UniProtKB-KW"/>
</dbReference>
<keyword evidence="2" id="KW-0614">Plasmid</keyword>
<keyword evidence="2" id="KW-0808">Transferase</keyword>
<dbReference type="KEGG" id="tsy:THSYN_32525"/>
<geneLocation type="plasmid" evidence="3">
    <name>pts485</name>
</geneLocation>
<proteinExistence type="predicted"/>
<keyword evidence="2" id="KW-0489">Methyltransferase</keyword>
<feature type="domain" description="DUF1156" evidence="1">
    <location>
        <begin position="34"/>
        <end position="96"/>
    </location>
</feature>
<dbReference type="NCBIfam" id="NF042963">
    <property type="entry name" value="DUF1156_antiphage"/>
    <property type="match status" value="1"/>
</dbReference>
<dbReference type="Proteomes" id="UP000232638">
    <property type="component" value="Plasmid pTs485"/>
</dbReference>
<reference evidence="2 3" key="1">
    <citation type="submission" date="2017-03" db="EMBL/GenBank/DDBJ databases">
        <title>Complete genome sequence of Candidatus 'Thiodictyon syntrophicum' sp. nov. strain Cad16T, a photolithoautotroph purple sulfur bacterium isolated from an alpine meromictic lake.</title>
        <authorList>
            <person name="Luedin S.M."/>
            <person name="Pothier J.F."/>
            <person name="Danza F."/>
            <person name="Storelli N."/>
            <person name="Wittwer M."/>
            <person name="Tonolla M."/>
        </authorList>
    </citation>
    <scope>NUCLEOTIDE SEQUENCE [LARGE SCALE GENOMIC DNA]</scope>
    <source>
        <strain evidence="2 3">Cad16T</strain>
        <plasmid evidence="3">Plasmid pts485</plasmid>
    </source>
</reference>
<gene>
    <name evidence="2" type="ORF">THSYN_32525</name>
</gene>
<dbReference type="Pfam" id="PF06634">
    <property type="entry name" value="DUF1156"/>
    <property type="match status" value="1"/>
</dbReference>
<evidence type="ECO:0000313" key="2">
    <source>
        <dbReference type="EMBL" id="AUB85728.1"/>
    </source>
</evidence>
<dbReference type="InterPro" id="IPR029063">
    <property type="entry name" value="SAM-dependent_MTases_sf"/>
</dbReference>
<dbReference type="InterPro" id="IPR049953">
    <property type="entry name" value="Antiphage_assoc"/>
</dbReference>
<accession>A0A2K8UJK7</accession>
<dbReference type="AlphaFoldDB" id="A0A2K8UJK7"/>
<organism evidence="2 3">
    <name type="scientific">Candidatus Thiodictyon syntrophicum</name>
    <dbReference type="NCBI Taxonomy" id="1166950"/>
    <lineage>
        <taxon>Bacteria</taxon>
        <taxon>Pseudomonadati</taxon>
        <taxon>Pseudomonadota</taxon>
        <taxon>Gammaproteobacteria</taxon>
        <taxon>Chromatiales</taxon>
        <taxon>Chromatiaceae</taxon>
        <taxon>Thiodictyon</taxon>
    </lineage>
</organism>
<evidence type="ECO:0000313" key="3">
    <source>
        <dbReference type="Proteomes" id="UP000232638"/>
    </source>
</evidence>
<evidence type="ECO:0000259" key="1">
    <source>
        <dbReference type="Pfam" id="PF06634"/>
    </source>
</evidence>
<dbReference type="OrthoDB" id="3197274at2"/>
<dbReference type="SUPFAM" id="SSF53335">
    <property type="entry name" value="S-adenosyl-L-methionine-dependent methyltransferases"/>
    <property type="match status" value="2"/>
</dbReference>
<name>A0A2K8UJK7_9GAMM</name>
<dbReference type="EMBL" id="CP020372">
    <property type="protein sequence ID" value="AUB85728.1"/>
    <property type="molecule type" value="Genomic_DNA"/>
</dbReference>
<dbReference type="Gene3D" id="3.40.50.150">
    <property type="entry name" value="Vaccinia Virus protein VP39"/>
    <property type="match status" value="1"/>
</dbReference>